<organism evidence="2 3">
    <name type="scientific">Holothuria leucospilota</name>
    <name type="common">Black long sea cucumber</name>
    <name type="synonym">Mertensiothuria leucospilota</name>
    <dbReference type="NCBI Taxonomy" id="206669"/>
    <lineage>
        <taxon>Eukaryota</taxon>
        <taxon>Metazoa</taxon>
        <taxon>Echinodermata</taxon>
        <taxon>Eleutherozoa</taxon>
        <taxon>Echinozoa</taxon>
        <taxon>Holothuroidea</taxon>
        <taxon>Aspidochirotacea</taxon>
        <taxon>Aspidochirotida</taxon>
        <taxon>Holothuriidae</taxon>
        <taxon>Holothuria</taxon>
    </lineage>
</organism>
<feature type="domain" description="Reverse transcriptase/retrotransposon-derived protein RNase H-like" evidence="1">
    <location>
        <begin position="46"/>
        <end position="120"/>
    </location>
</feature>
<dbReference type="FunFam" id="3.30.70.270:FF:000020">
    <property type="entry name" value="Transposon Tf2-6 polyprotein-like Protein"/>
    <property type="match status" value="1"/>
</dbReference>
<dbReference type="InterPro" id="IPR041577">
    <property type="entry name" value="RT_RNaseH_2"/>
</dbReference>
<dbReference type="Pfam" id="PF17919">
    <property type="entry name" value="RT_RNaseH_2"/>
    <property type="match status" value="1"/>
</dbReference>
<protein>
    <recommendedName>
        <fullName evidence="1">Reverse transcriptase/retrotransposon-derived protein RNase H-like domain-containing protein</fullName>
    </recommendedName>
</protein>
<dbReference type="PANTHER" id="PTHR37984">
    <property type="entry name" value="PROTEIN CBG26694"/>
    <property type="match status" value="1"/>
</dbReference>
<dbReference type="InterPro" id="IPR043128">
    <property type="entry name" value="Rev_trsase/Diguanyl_cyclase"/>
</dbReference>
<reference evidence="2" key="1">
    <citation type="submission" date="2021-10" db="EMBL/GenBank/DDBJ databases">
        <title>Tropical sea cucumber genome reveals ecological adaptation and Cuvierian tubules defense mechanism.</title>
        <authorList>
            <person name="Chen T."/>
        </authorList>
    </citation>
    <scope>NUCLEOTIDE SEQUENCE</scope>
    <source>
        <strain evidence="2">Nanhai2018</strain>
        <tissue evidence="2">Muscle</tissue>
    </source>
</reference>
<dbReference type="OrthoDB" id="425619at2759"/>
<proteinExistence type="predicted"/>
<dbReference type="SUPFAM" id="SSF56672">
    <property type="entry name" value="DNA/RNA polymerases"/>
    <property type="match status" value="1"/>
</dbReference>
<name>A0A9Q1BP49_HOLLE</name>
<dbReference type="Proteomes" id="UP001152320">
    <property type="component" value="Chromosome 13"/>
</dbReference>
<sequence length="123" mass="13993">MQKPANKTELKRYLCMVNNLAKFVENLSETTAPLRKLLEKGIQWHWLEDQEESFCKLNGSVTEAPVRKYYDVQKSVPISVDSSSQGIAAVFLQEDRPIAFALKALTESQQQIEKQLAAIVCDY</sequence>
<dbReference type="InterPro" id="IPR043502">
    <property type="entry name" value="DNA/RNA_pol_sf"/>
</dbReference>
<comment type="caution">
    <text evidence="2">The sequence shown here is derived from an EMBL/GenBank/DDBJ whole genome shotgun (WGS) entry which is preliminary data.</text>
</comment>
<dbReference type="Gene3D" id="3.30.70.270">
    <property type="match status" value="1"/>
</dbReference>
<dbReference type="EMBL" id="JAIZAY010000013">
    <property type="protein sequence ID" value="KAJ8030114.1"/>
    <property type="molecule type" value="Genomic_DNA"/>
</dbReference>
<dbReference type="PANTHER" id="PTHR37984:SF8">
    <property type="entry name" value="CCHC-TYPE DOMAIN-CONTAINING PROTEIN"/>
    <property type="match status" value="1"/>
</dbReference>
<evidence type="ECO:0000313" key="3">
    <source>
        <dbReference type="Proteomes" id="UP001152320"/>
    </source>
</evidence>
<keyword evidence="3" id="KW-1185">Reference proteome</keyword>
<accession>A0A9Q1BP49</accession>
<gene>
    <name evidence="2" type="ORF">HOLleu_26414</name>
</gene>
<dbReference type="InterPro" id="IPR050951">
    <property type="entry name" value="Retrovirus_Pol_polyprotein"/>
</dbReference>
<dbReference type="AlphaFoldDB" id="A0A9Q1BP49"/>
<evidence type="ECO:0000313" key="2">
    <source>
        <dbReference type="EMBL" id="KAJ8030114.1"/>
    </source>
</evidence>
<evidence type="ECO:0000259" key="1">
    <source>
        <dbReference type="Pfam" id="PF17919"/>
    </source>
</evidence>